<dbReference type="PANTHER" id="PTHR32332">
    <property type="entry name" value="2-NITROPROPANE DIOXYGENASE"/>
    <property type="match status" value="1"/>
</dbReference>
<dbReference type="InParanoid" id="A0A3G9J205"/>
<dbReference type="OrthoDB" id="9778912at2"/>
<accession>A0A3G9J205</accession>
<name>A0A3G9J205_9FIRM</name>
<dbReference type="SUPFAM" id="SSF51412">
    <property type="entry name" value="Inosine monophosphate dehydrogenase (IMPDH)"/>
    <property type="match status" value="1"/>
</dbReference>
<dbReference type="RefSeq" id="WP_125118187.1">
    <property type="nucleotide sequence ID" value="NZ_AP019309.1"/>
</dbReference>
<keyword evidence="3" id="KW-0285">Flavoprotein</keyword>
<dbReference type="CDD" id="cd04730">
    <property type="entry name" value="NPD_like"/>
    <property type="match status" value="1"/>
</dbReference>
<dbReference type="Pfam" id="PF03060">
    <property type="entry name" value="NMO"/>
    <property type="match status" value="1"/>
</dbReference>
<dbReference type="GO" id="GO:0018580">
    <property type="term" value="F:nitronate monooxygenase activity"/>
    <property type="evidence" value="ECO:0007669"/>
    <property type="project" value="InterPro"/>
</dbReference>
<keyword evidence="4" id="KW-0288">FMN</keyword>
<dbReference type="InterPro" id="IPR013785">
    <property type="entry name" value="Aldolase_TIM"/>
</dbReference>
<dbReference type="KEGG" id="ebm:SG0102_01510"/>
<dbReference type="Gene3D" id="3.20.20.70">
    <property type="entry name" value="Aldolase class I"/>
    <property type="match status" value="1"/>
</dbReference>
<protein>
    <recommendedName>
        <fullName evidence="2">Probable nitronate monooxygenase</fullName>
    </recommendedName>
</protein>
<evidence type="ECO:0000256" key="5">
    <source>
        <dbReference type="ARBA" id="ARBA00023002"/>
    </source>
</evidence>
<dbReference type="PANTHER" id="PTHR32332:SF18">
    <property type="entry name" value="2-NITROPROPANE DIOXYGENASE"/>
    <property type="match status" value="1"/>
</dbReference>
<evidence type="ECO:0000313" key="6">
    <source>
        <dbReference type="EMBL" id="BBH25217.1"/>
    </source>
</evidence>
<reference evidence="6 7" key="1">
    <citation type="submission" date="2018-11" db="EMBL/GenBank/DDBJ databases">
        <title>Novel Erysipelotrichaceae bacterium isolated from small intestine of a swine.</title>
        <authorList>
            <person name="Kim J.S."/>
            <person name="Choe H."/>
            <person name="Lee Y.R."/>
            <person name="Kim K.M."/>
            <person name="Park D.S."/>
        </authorList>
    </citation>
    <scope>NUCLEOTIDE SEQUENCE [LARGE SCALE GENOMIC DNA]</scope>
    <source>
        <strain evidence="6 7">SG0102</strain>
    </source>
</reference>
<dbReference type="Proteomes" id="UP000268059">
    <property type="component" value="Chromosome"/>
</dbReference>
<dbReference type="EMBL" id="AP019309">
    <property type="protein sequence ID" value="BBH25217.1"/>
    <property type="molecule type" value="Genomic_DNA"/>
</dbReference>
<evidence type="ECO:0000256" key="1">
    <source>
        <dbReference type="ARBA" id="ARBA00003535"/>
    </source>
</evidence>
<evidence type="ECO:0000256" key="3">
    <source>
        <dbReference type="ARBA" id="ARBA00022630"/>
    </source>
</evidence>
<keyword evidence="5" id="KW-0560">Oxidoreductase</keyword>
<comment type="function">
    <text evidence="1">Nitronate monooxygenase that uses molecular oxygen to catalyze the oxidative denitrification of alkyl nitronates. Acts on propionate 3-nitronate (P3N), the presumed physiological substrate. Probably functions in the detoxification of P3N, a metabolic poison produced by plants and fungi as a defense mechanism.</text>
</comment>
<proteinExistence type="predicted"/>
<dbReference type="AlphaFoldDB" id="A0A3G9J205"/>
<sequence length="351" mass="37649">MKGVEIGAFHLGVPIIQGGMGVGISLGGLAGAVAHEGGMGIISTAQIGFKQPDFMKNVQEANLRAIDLQIKKAKAIAKGHGMVGVNIMVALRDYAQHVRQAVESGADCIISGAGLPLHLPALVGDAKTKMAPIVSSGKAAMLILKSWDRKFHKTADFLVIEGAKAGGHLGFKKEEILSHQTQGLLDIFKDVKDVVKGFEEKYQRHIPIFVAGGIYSHEDIIEALDAGADGVQMGTRFIATHECDADDMYKQAFLACREEDITIVTSPVGMPGRAINTPFMQKVAQEKQPIKHCFQCISSCHVANAPYCITQALIEAALGHFDRGLFFTGANGYRIDKIVSVKELMDELIGA</sequence>
<evidence type="ECO:0000256" key="4">
    <source>
        <dbReference type="ARBA" id="ARBA00022643"/>
    </source>
</evidence>
<evidence type="ECO:0000313" key="7">
    <source>
        <dbReference type="Proteomes" id="UP000268059"/>
    </source>
</evidence>
<gene>
    <name evidence="6" type="ORF">SG0102_01510</name>
</gene>
<dbReference type="InterPro" id="IPR004136">
    <property type="entry name" value="NMO"/>
</dbReference>
<organism evidence="6 7">
    <name type="scientific">Intestinibaculum porci</name>
    <dbReference type="NCBI Taxonomy" id="2487118"/>
    <lineage>
        <taxon>Bacteria</taxon>
        <taxon>Bacillati</taxon>
        <taxon>Bacillota</taxon>
        <taxon>Erysipelotrichia</taxon>
        <taxon>Erysipelotrichales</taxon>
        <taxon>Erysipelotrichaceae</taxon>
        <taxon>Intestinibaculum</taxon>
    </lineage>
</organism>
<keyword evidence="6" id="KW-0223">Dioxygenase</keyword>
<evidence type="ECO:0000256" key="2">
    <source>
        <dbReference type="ARBA" id="ARBA00013457"/>
    </source>
</evidence>
<dbReference type="GO" id="GO:0051213">
    <property type="term" value="F:dioxygenase activity"/>
    <property type="evidence" value="ECO:0007669"/>
    <property type="project" value="UniProtKB-KW"/>
</dbReference>
<keyword evidence="7" id="KW-1185">Reference proteome</keyword>